<dbReference type="PANTHER" id="PTHR43798">
    <property type="entry name" value="MONOACYLGLYCEROL LIPASE"/>
    <property type="match status" value="1"/>
</dbReference>
<dbReference type="InterPro" id="IPR029058">
    <property type="entry name" value="AB_hydrolase_fold"/>
</dbReference>
<evidence type="ECO:0000313" key="3">
    <source>
        <dbReference type="EMBL" id="MBO1530728.1"/>
    </source>
</evidence>
<dbReference type="EMBL" id="JAGBKM010000007">
    <property type="protein sequence ID" value="MBO1530728.1"/>
    <property type="molecule type" value="Genomic_DNA"/>
</dbReference>
<sequence>MLGIITTKHQLQTVSIGAADGTQLPVSIIGYGRPVLLLHAFGMDARQFLPFILPLTQYYTFYLPHFRGFGLAADLKLPQFDFIEQYAADIESIMQYIIKAEQVDSLPIAGISMGALVTWAYFQRFGVDKVSRYLNIDQAPIIHNQPDFQGGVFGTRQVDIFAKFDALIDKTTPYLEVEDFRHLPYEIKTDLLAMERSFSLLSASRKHSQQLIKALSYRAPHKIALMRHATWQHKIRCLSAYVELPYDYREVLKTVNIPTTLLIGGRSQLYTPKWQSYLADKLPNAKTIILPKSGHAIPIDAPIGFYKVLKGFLES</sequence>
<keyword evidence="1 3" id="KW-0378">Hydrolase</keyword>
<dbReference type="Gene3D" id="3.40.50.1820">
    <property type="entry name" value="alpha/beta hydrolase"/>
    <property type="match status" value="1"/>
</dbReference>
<dbReference type="Proteomes" id="UP000664554">
    <property type="component" value="Unassembled WGS sequence"/>
</dbReference>
<dbReference type="Pfam" id="PF00561">
    <property type="entry name" value="Abhydrolase_1"/>
    <property type="match status" value="1"/>
</dbReference>
<evidence type="ECO:0000259" key="2">
    <source>
        <dbReference type="Pfam" id="PF00561"/>
    </source>
</evidence>
<dbReference type="PANTHER" id="PTHR43798:SF31">
    <property type="entry name" value="AB HYDROLASE SUPERFAMILY PROTEIN YCLE"/>
    <property type="match status" value="1"/>
</dbReference>
<organism evidence="3 4">
    <name type="scientific">Psychrobacter coccoides</name>
    <dbReference type="NCBI Taxonomy" id="2818440"/>
    <lineage>
        <taxon>Bacteria</taxon>
        <taxon>Pseudomonadati</taxon>
        <taxon>Pseudomonadota</taxon>
        <taxon>Gammaproteobacteria</taxon>
        <taxon>Moraxellales</taxon>
        <taxon>Moraxellaceae</taxon>
        <taxon>Psychrobacter</taxon>
    </lineage>
</organism>
<gene>
    <name evidence="3" type="ORF">J3492_05815</name>
</gene>
<reference evidence="3 4" key="1">
    <citation type="submission" date="2021-03" db="EMBL/GenBank/DDBJ databases">
        <authorList>
            <person name="Shang D.-D."/>
            <person name="Du Z.-J."/>
            <person name="Chen G.-J."/>
        </authorList>
    </citation>
    <scope>NUCLEOTIDE SEQUENCE [LARGE SCALE GENOMIC DNA]</scope>
    <source>
        <strain evidence="3 4">F1192</strain>
    </source>
</reference>
<accession>A0ABS3NNR6</accession>
<feature type="domain" description="AB hydrolase-1" evidence="2">
    <location>
        <begin position="34"/>
        <end position="302"/>
    </location>
</feature>
<dbReference type="InterPro" id="IPR000073">
    <property type="entry name" value="AB_hydrolase_1"/>
</dbReference>
<comment type="caution">
    <text evidence="3">The sequence shown here is derived from an EMBL/GenBank/DDBJ whole genome shotgun (WGS) entry which is preliminary data.</text>
</comment>
<keyword evidence="4" id="KW-1185">Reference proteome</keyword>
<evidence type="ECO:0000256" key="1">
    <source>
        <dbReference type="ARBA" id="ARBA00022801"/>
    </source>
</evidence>
<dbReference type="GO" id="GO:0016787">
    <property type="term" value="F:hydrolase activity"/>
    <property type="evidence" value="ECO:0007669"/>
    <property type="project" value="UniProtKB-KW"/>
</dbReference>
<protein>
    <submittedName>
        <fullName evidence="3">Alpha/beta hydrolase</fullName>
    </submittedName>
</protein>
<proteinExistence type="predicted"/>
<name>A0ABS3NNR6_9GAMM</name>
<dbReference type="InterPro" id="IPR050266">
    <property type="entry name" value="AB_hydrolase_sf"/>
</dbReference>
<evidence type="ECO:0000313" key="4">
    <source>
        <dbReference type="Proteomes" id="UP000664554"/>
    </source>
</evidence>
<dbReference type="RefSeq" id="WP_207990844.1">
    <property type="nucleotide sequence ID" value="NZ_JAGBKM010000007.1"/>
</dbReference>
<dbReference type="SUPFAM" id="SSF53474">
    <property type="entry name" value="alpha/beta-Hydrolases"/>
    <property type="match status" value="1"/>
</dbReference>